<dbReference type="RefSeq" id="WP_220162435.1">
    <property type="nucleotide sequence ID" value="NZ_CP080507.1"/>
</dbReference>
<dbReference type="Gene3D" id="3.40.30.10">
    <property type="entry name" value="Glutaredoxin"/>
    <property type="match status" value="1"/>
</dbReference>
<accession>A0A8F9TW36</accession>
<organism evidence="4 5">
    <name type="scientific">Horticoccus luteus</name>
    <dbReference type="NCBI Taxonomy" id="2862869"/>
    <lineage>
        <taxon>Bacteria</taxon>
        <taxon>Pseudomonadati</taxon>
        <taxon>Verrucomicrobiota</taxon>
        <taxon>Opitutia</taxon>
        <taxon>Opitutales</taxon>
        <taxon>Opitutaceae</taxon>
        <taxon>Horticoccus</taxon>
    </lineage>
</organism>
<dbReference type="EMBL" id="CP080507">
    <property type="protein sequence ID" value="QYM79071.1"/>
    <property type="molecule type" value="Genomic_DNA"/>
</dbReference>
<dbReference type="CDD" id="cd02966">
    <property type="entry name" value="TlpA_like_family"/>
    <property type="match status" value="1"/>
</dbReference>
<dbReference type="KEGG" id="ole:K0B96_00200"/>
<gene>
    <name evidence="4" type="ORF">K0B96_00200</name>
</gene>
<dbReference type="InterPro" id="IPR036249">
    <property type="entry name" value="Thioredoxin-like_sf"/>
</dbReference>
<reference evidence="4" key="1">
    <citation type="submission" date="2021-08" db="EMBL/GenBank/DDBJ databases">
        <title>Genome of a novel bacterium of the phylum Verrucomicrobia, Oleiharenicola sp. KSB-15.</title>
        <authorList>
            <person name="Chung J.-H."/>
            <person name="Ahn J.-H."/>
            <person name="Yoon Y."/>
            <person name="Kim D.-Y."/>
            <person name="An S.-H."/>
            <person name="Park I."/>
            <person name="Yeon J."/>
        </authorList>
    </citation>
    <scope>NUCLEOTIDE SEQUENCE</scope>
    <source>
        <strain evidence="4">KSB-15</strain>
    </source>
</reference>
<dbReference type="PROSITE" id="PS51352">
    <property type="entry name" value="THIOREDOXIN_2"/>
    <property type="match status" value="1"/>
</dbReference>
<sequence length="168" mass="18363">MRLSAFVALLIALLPALTRAAEGDIVKLGQIAPTFTATTAQGSHVDLAGSKGQVVLLNFFATWCPPCKTEMPALESQVWAPFQSRGLVMFAIGREHSVAEVAAYKKANHLTFEFLADPDRSIYAKYATEYIPRCYLIGRDGQVKFATIGYEPAEFAQLIAAIDRELGH</sequence>
<dbReference type="AlphaFoldDB" id="A0A8F9TW36"/>
<keyword evidence="2" id="KW-0732">Signal</keyword>
<dbReference type="Pfam" id="PF00578">
    <property type="entry name" value="AhpC-TSA"/>
    <property type="match status" value="1"/>
</dbReference>
<dbReference type="InterPro" id="IPR000866">
    <property type="entry name" value="AhpC/TSA"/>
</dbReference>
<dbReference type="SUPFAM" id="SSF52833">
    <property type="entry name" value="Thioredoxin-like"/>
    <property type="match status" value="1"/>
</dbReference>
<dbReference type="GO" id="GO:0016491">
    <property type="term" value="F:oxidoreductase activity"/>
    <property type="evidence" value="ECO:0007669"/>
    <property type="project" value="InterPro"/>
</dbReference>
<dbReference type="InterPro" id="IPR017937">
    <property type="entry name" value="Thioredoxin_CS"/>
</dbReference>
<feature type="chain" id="PRO_5034258184" evidence="2">
    <location>
        <begin position="21"/>
        <end position="168"/>
    </location>
</feature>
<proteinExistence type="predicted"/>
<dbReference type="PANTHER" id="PTHR42852:SF13">
    <property type="entry name" value="PROTEIN DIPZ"/>
    <property type="match status" value="1"/>
</dbReference>
<evidence type="ECO:0000313" key="5">
    <source>
        <dbReference type="Proteomes" id="UP000825051"/>
    </source>
</evidence>
<evidence type="ECO:0000256" key="1">
    <source>
        <dbReference type="ARBA" id="ARBA00023284"/>
    </source>
</evidence>
<dbReference type="InterPro" id="IPR013766">
    <property type="entry name" value="Thioredoxin_domain"/>
</dbReference>
<evidence type="ECO:0000313" key="4">
    <source>
        <dbReference type="EMBL" id="QYM79071.1"/>
    </source>
</evidence>
<feature type="domain" description="Thioredoxin" evidence="3">
    <location>
        <begin position="26"/>
        <end position="167"/>
    </location>
</feature>
<dbReference type="InterPro" id="IPR050553">
    <property type="entry name" value="Thioredoxin_ResA/DsbE_sf"/>
</dbReference>
<name>A0A8F9TW36_9BACT</name>
<dbReference type="GO" id="GO:0016209">
    <property type="term" value="F:antioxidant activity"/>
    <property type="evidence" value="ECO:0007669"/>
    <property type="project" value="InterPro"/>
</dbReference>
<evidence type="ECO:0000259" key="3">
    <source>
        <dbReference type="PROSITE" id="PS51352"/>
    </source>
</evidence>
<dbReference type="PANTHER" id="PTHR42852">
    <property type="entry name" value="THIOL:DISULFIDE INTERCHANGE PROTEIN DSBE"/>
    <property type="match status" value="1"/>
</dbReference>
<protein>
    <submittedName>
        <fullName evidence="4">TlpA family protein disulfide reductase</fullName>
    </submittedName>
</protein>
<feature type="signal peptide" evidence="2">
    <location>
        <begin position="1"/>
        <end position="20"/>
    </location>
</feature>
<dbReference type="PROSITE" id="PS00194">
    <property type="entry name" value="THIOREDOXIN_1"/>
    <property type="match status" value="1"/>
</dbReference>
<keyword evidence="5" id="KW-1185">Reference proteome</keyword>
<keyword evidence="1" id="KW-0676">Redox-active center</keyword>
<evidence type="ECO:0000256" key="2">
    <source>
        <dbReference type="SAM" id="SignalP"/>
    </source>
</evidence>
<dbReference type="Proteomes" id="UP000825051">
    <property type="component" value="Chromosome"/>
</dbReference>